<protein>
    <submittedName>
        <fullName evidence="1">Uncharacterized protein</fullName>
    </submittedName>
</protein>
<proteinExistence type="predicted"/>
<reference evidence="1" key="1">
    <citation type="journal article" date="2020" name="bioRxiv">
        <title>Hybrid origin of Populus tomentosa Carr. identified through genome sequencing and phylogenomic analysis.</title>
        <authorList>
            <person name="An X."/>
            <person name="Gao K."/>
            <person name="Chen Z."/>
            <person name="Li J."/>
            <person name="Yang X."/>
            <person name="Yang X."/>
            <person name="Zhou J."/>
            <person name="Guo T."/>
            <person name="Zhao T."/>
            <person name="Huang S."/>
            <person name="Miao D."/>
            <person name="Khan W.U."/>
            <person name="Rao P."/>
            <person name="Ye M."/>
            <person name="Lei B."/>
            <person name="Liao W."/>
            <person name="Wang J."/>
            <person name="Ji L."/>
            <person name="Li Y."/>
            <person name="Guo B."/>
            <person name="Mustafa N.S."/>
            <person name="Li S."/>
            <person name="Yun Q."/>
            <person name="Keller S.R."/>
            <person name="Mao J."/>
            <person name="Zhang R."/>
            <person name="Strauss S.H."/>
        </authorList>
    </citation>
    <scope>NUCLEOTIDE SEQUENCE</scope>
    <source>
        <strain evidence="1">GM15</strain>
        <tissue evidence="1">Leaf</tissue>
    </source>
</reference>
<comment type="caution">
    <text evidence="1">The sequence shown here is derived from an EMBL/GenBank/DDBJ whole genome shotgun (WGS) entry which is preliminary data.</text>
</comment>
<name>A0A8X8CDD2_POPTO</name>
<accession>A0A8X8CDD2</accession>
<dbReference type="AlphaFoldDB" id="A0A8X8CDD2"/>
<gene>
    <name evidence="1" type="ORF">POTOM_045647</name>
</gene>
<organism evidence="1 2">
    <name type="scientific">Populus tomentosa</name>
    <name type="common">Chinese white poplar</name>
    <dbReference type="NCBI Taxonomy" id="118781"/>
    <lineage>
        <taxon>Eukaryota</taxon>
        <taxon>Viridiplantae</taxon>
        <taxon>Streptophyta</taxon>
        <taxon>Embryophyta</taxon>
        <taxon>Tracheophyta</taxon>
        <taxon>Spermatophyta</taxon>
        <taxon>Magnoliopsida</taxon>
        <taxon>eudicotyledons</taxon>
        <taxon>Gunneridae</taxon>
        <taxon>Pentapetalae</taxon>
        <taxon>rosids</taxon>
        <taxon>fabids</taxon>
        <taxon>Malpighiales</taxon>
        <taxon>Salicaceae</taxon>
        <taxon>Saliceae</taxon>
        <taxon>Populus</taxon>
    </lineage>
</organism>
<evidence type="ECO:0000313" key="1">
    <source>
        <dbReference type="EMBL" id="KAG6751129.1"/>
    </source>
</evidence>
<sequence length="174" mass="20085">MLISYTAGMGLGGYATSSVHRARAIKEHFAKPLKLGLEDSSKISLLGLSELLAHDAVYLDLVIHSRWTLRFSKKKSSPNFLDLMINNVEDEPKETNKKDSGTCNNHGKEHYTEAARKLCRLIEEEDVKDQSRWERKNTFHSECFEEIFMEFGSTSLIYLVNFIWKNYFDSRKSL</sequence>
<dbReference type="EMBL" id="JAAWWB010000026">
    <property type="protein sequence ID" value="KAG6751129.1"/>
    <property type="molecule type" value="Genomic_DNA"/>
</dbReference>
<dbReference type="Proteomes" id="UP000886885">
    <property type="component" value="Chromosome 13D"/>
</dbReference>
<keyword evidence="2" id="KW-1185">Reference proteome</keyword>
<evidence type="ECO:0000313" key="2">
    <source>
        <dbReference type="Proteomes" id="UP000886885"/>
    </source>
</evidence>